<evidence type="ECO:0000259" key="3">
    <source>
        <dbReference type="PROSITE" id="PS51186"/>
    </source>
</evidence>
<dbReference type="EMBL" id="CP031417">
    <property type="protein sequence ID" value="AXK82173.1"/>
    <property type="molecule type" value="Genomic_DNA"/>
</dbReference>
<keyword evidence="1 4" id="KW-0808">Transferase</keyword>
<gene>
    <name evidence="4" type="ORF">DW352_17550</name>
</gene>
<dbReference type="PANTHER" id="PTHR43420:SF44">
    <property type="entry name" value="ACETYLTRANSFERASE YPEA"/>
    <property type="match status" value="1"/>
</dbReference>
<evidence type="ECO:0000256" key="2">
    <source>
        <dbReference type="ARBA" id="ARBA00023315"/>
    </source>
</evidence>
<dbReference type="Pfam" id="PF00583">
    <property type="entry name" value="Acetyltransf_1"/>
    <property type="match status" value="1"/>
</dbReference>
<sequence>MIGFFRNLFGRGEPSFVEASPRDAVAIAALHAVSFHRGWSEQEVETLLLDRAVVAHRAMLGGTFAGFILSRRAADEAEILSVAVSGARRGRGIGRGLLTLHLRRLAGLGVASVFLEVDENNMAAIRLYRRAGFRDVGRRPNYYPGATGKPSAALVLRRDLV</sequence>
<reference evidence="4 5" key="1">
    <citation type="submission" date="2018-07" db="EMBL/GenBank/DDBJ databases">
        <authorList>
            <person name="Quirk P.G."/>
            <person name="Krulwich T.A."/>
        </authorList>
    </citation>
    <scope>NUCLEOTIDE SEQUENCE [LARGE SCALE GENOMIC DNA]</scope>
    <source>
        <strain evidence="4 5">CC-BB4</strain>
    </source>
</reference>
<dbReference type="InterPro" id="IPR000182">
    <property type="entry name" value="GNAT_dom"/>
</dbReference>
<evidence type="ECO:0000256" key="1">
    <source>
        <dbReference type="ARBA" id="ARBA00022679"/>
    </source>
</evidence>
<dbReference type="OrthoDB" id="9804026at2"/>
<dbReference type="GO" id="GO:0016747">
    <property type="term" value="F:acyltransferase activity, transferring groups other than amino-acyl groups"/>
    <property type="evidence" value="ECO:0007669"/>
    <property type="project" value="InterPro"/>
</dbReference>
<dbReference type="RefSeq" id="WP_115692552.1">
    <property type="nucleotide sequence ID" value="NZ_CP031417.1"/>
</dbReference>
<evidence type="ECO:0000313" key="4">
    <source>
        <dbReference type="EMBL" id="AXK82173.1"/>
    </source>
</evidence>
<dbReference type="InterPro" id="IPR016181">
    <property type="entry name" value="Acyl_CoA_acyltransferase"/>
</dbReference>
<dbReference type="KEGG" id="ptaw:DW352_17550"/>
<dbReference type="Proteomes" id="UP000254889">
    <property type="component" value="Chromosome"/>
</dbReference>
<accession>A0A345ZZ26</accession>
<dbReference type="PROSITE" id="PS51186">
    <property type="entry name" value="GNAT"/>
    <property type="match status" value="1"/>
</dbReference>
<protein>
    <submittedName>
        <fullName evidence="4">GNAT family N-acetyltransferase</fullName>
    </submittedName>
</protein>
<evidence type="ECO:0000313" key="5">
    <source>
        <dbReference type="Proteomes" id="UP000254889"/>
    </source>
</evidence>
<feature type="domain" description="N-acetyltransferase" evidence="3">
    <location>
        <begin position="14"/>
        <end position="161"/>
    </location>
</feature>
<dbReference type="AlphaFoldDB" id="A0A345ZZ26"/>
<keyword evidence="2" id="KW-0012">Acyltransferase</keyword>
<keyword evidence="5" id="KW-1185">Reference proteome</keyword>
<dbReference type="InterPro" id="IPR050680">
    <property type="entry name" value="YpeA/RimI_acetyltransf"/>
</dbReference>
<name>A0A345ZZ26_9HYPH</name>
<proteinExistence type="predicted"/>
<dbReference type="PANTHER" id="PTHR43420">
    <property type="entry name" value="ACETYLTRANSFERASE"/>
    <property type="match status" value="1"/>
</dbReference>
<organism evidence="4 5">
    <name type="scientific">Pseudolabrys taiwanensis</name>
    <dbReference type="NCBI Taxonomy" id="331696"/>
    <lineage>
        <taxon>Bacteria</taxon>
        <taxon>Pseudomonadati</taxon>
        <taxon>Pseudomonadota</taxon>
        <taxon>Alphaproteobacteria</taxon>
        <taxon>Hyphomicrobiales</taxon>
        <taxon>Xanthobacteraceae</taxon>
        <taxon>Pseudolabrys</taxon>
    </lineage>
</organism>
<dbReference type="Gene3D" id="3.40.630.30">
    <property type="match status" value="1"/>
</dbReference>
<dbReference type="SUPFAM" id="SSF55729">
    <property type="entry name" value="Acyl-CoA N-acyltransferases (Nat)"/>
    <property type="match status" value="1"/>
</dbReference>